<name>A0A1A5YSR4_9BACL</name>
<sequence>MEKEKASYLTLMMDRSFKTTPERLFEAWTNPQLMGKWLMTRAESNKVATADLTVGGHWEIVDHRNGMDYRAIGRYVEIEAPGRLVFSFCMPQFSDSEDTLTVSIEGEEGGCRMVFTQQILVPKEEGWSQEEALQAAQDYHDASRTGWHLMFEGLKLLVEQE</sequence>
<evidence type="ECO:0000256" key="1">
    <source>
        <dbReference type="ARBA" id="ARBA00006817"/>
    </source>
</evidence>
<dbReference type="InterPro" id="IPR023393">
    <property type="entry name" value="START-like_dom_sf"/>
</dbReference>
<organism evidence="3 4">
    <name type="scientific">Paenibacillus oryzae</name>
    <dbReference type="NCBI Taxonomy" id="1844972"/>
    <lineage>
        <taxon>Bacteria</taxon>
        <taxon>Bacillati</taxon>
        <taxon>Bacillota</taxon>
        <taxon>Bacilli</taxon>
        <taxon>Bacillales</taxon>
        <taxon>Paenibacillaceae</taxon>
        <taxon>Paenibacillus</taxon>
    </lineage>
</organism>
<feature type="domain" description="Activator of Hsp90 ATPase homologue 1/2-like C-terminal" evidence="2">
    <location>
        <begin position="18"/>
        <end position="159"/>
    </location>
</feature>
<keyword evidence="4" id="KW-1185">Reference proteome</keyword>
<comment type="caution">
    <text evidence="3">The sequence shown here is derived from an EMBL/GenBank/DDBJ whole genome shotgun (WGS) entry which is preliminary data.</text>
</comment>
<gene>
    <name evidence="3" type="ORF">A7K91_21460</name>
</gene>
<comment type="similarity">
    <text evidence="1">Belongs to the AHA1 family.</text>
</comment>
<dbReference type="AlphaFoldDB" id="A0A1A5YSR4"/>
<proteinExistence type="inferred from homology"/>
<dbReference type="InterPro" id="IPR013538">
    <property type="entry name" value="ASHA1/2-like_C"/>
</dbReference>
<dbReference type="RefSeq" id="WP_068679266.1">
    <property type="nucleotide sequence ID" value="NZ_LYPA01000026.1"/>
</dbReference>
<dbReference type="SUPFAM" id="SSF55961">
    <property type="entry name" value="Bet v1-like"/>
    <property type="match status" value="1"/>
</dbReference>
<reference evidence="3 4" key="1">
    <citation type="submission" date="2016-05" db="EMBL/GenBank/DDBJ databases">
        <title>Paenibacillus oryzae. sp. nov., isolated from the rice root.</title>
        <authorList>
            <person name="Zhang J."/>
            <person name="Zhang X."/>
        </authorList>
    </citation>
    <scope>NUCLEOTIDE SEQUENCE [LARGE SCALE GENOMIC DNA]</scope>
    <source>
        <strain evidence="3 4">1DrF-4</strain>
    </source>
</reference>
<dbReference type="STRING" id="1844972.A7K91_21460"/>
<evidence type="ECO:0000313" key="3">
    <source>
        <dbReference type="EMBL" id="OBR68450.1"/>
    </source>
</evidence>
<evidence type="ECO:0000313" key="4">
    <source>
        <dbReference type="Proteomes" id="UP000092024"/>
    </source>
</evidence>
<dbReference type="OrthoDB" id="190358at2"/>
<evidence type="ECO:0000259" key="2">
    <source>
        <dbReference type="Pfam" id="PF08327"/>
    </source>
</evidence>
<accession>A0A1A5YSR4</accession>
<dbReference type="CDD" id="cd07814">
    <property type="entry name" value="SRPBCC_CalC_Aha1-like"/>
    <property type="match status" value="1"/>
</dbReference>
<dbReference type="Pfam" id="PF08327">
    <property type="entry name" value="AHSA1"/>
    <property type="match status" value="1"/>
</dbReference>
<dbReference type="EMBL" id="LYPA01000026">
    <property type="protein sequence ID" value="OBR68450.1"/>
    <property type="molecule type" value="Genomic_DNA"/>
</dbReference>
<protein>
    <submittedName>
        <fullName evidence="3">ATPase</fullName>
    </submittedName>
</protein>
<dbReference type="Proteomes" id="UP000092024">
    <property type="component" value="Unassembled WGS sequence"/>
</dbReference>
<dbReference type="Gene3D" id="3.30.530.20">
    <property type="match status" value="1"/>
</dbReference>